<evidence type="ECO:0000313" key="1">
    <source>
        <dbReference type="EMBL" id="RRA98862.1"/>
    </source>
</evidence>
<proteinExistence type="predicted"/>
<dbReference type="EMBL" id="RQJO01000015">
    <property type="protein sequence ID" value="RRA98862.1"/>
    <property type="molecule type" value="Genomic_DNA"/>
</dbReference>
<protein>
    <submittedName>
        <fullName evidence="1">Uncharacterized protein</fullName>
    </submittedName>
</protein>
<evidence type="ECO:0000313" key="2">
    <source>
        <dbReference type="Proteomes" id="UP000271925"/>
    </source>
</evidence>
<reference evidence="1 2" key="1">
    <citation type="submission" date="2018-11" db="EMBL/GenBank/DDBJ databases">
        <authorList>
            <person name="Zhou Z."/>
            <person name="Wang G."/>
        </authorList>
    </citation>
    <scope>NUCLEOTIDE SEQUENCE [LARGE SCALE GENOMIC DNA]</scope>
    <source>
        <strain evidence="1 2">KCTC52004</strain>
    </source>
</reference>
<keyword evidence="2" id="KW-1185">Reference proteome</keyword>
<name>A0A3P1BDL1_9BACT</name>
<sequence length="64" mass="7588">MLKEINNEHTRKSSMKIYGHKAFWQLSDLSGFYNALTHTTMRFMSQEIKVSLNLIDRIITLKKE</sequence>
<accession>A0A3P1BDL1</accession>
<comment type="caution">
    <text evidence="1">The sequence shown here is derived from an EMBL/GenBank/DDBJ whole genome shotgun (WGS) entry which is preliminary data.</text>
</comment>
<organism evidence="1 2">
    <name type="scientific">Larkinella rosea</name>
    <dbReference type="NCBI Taxonomy" id="2025312"/>
    <lineage>
        <taxon>Bacteria</taxon>
        <taxon>Pseudomonadati</taxon>
        <taxon>Bacteroidota</taxon>
        <taxon>Cytophagia</taxon>
        <taxon>Cytophagales</taxon>
        <taxon>Spirosomataceae</taxon>
        <taxon>Larkinella</taxon>
    </lineage>
</organism>
<gene>
    <name evidence="1" type="ORF">EHT25_28135</name>
</gene>
<dbReference type="AlphaFoldDB" id="A0A3P1BDL1"/>
<dbReference type="RefSeq" id="WP_124878771.1">
    <property type="nucleotide sequence ID" value="NZ_RQJO01000015.1"/>
</dbReference>
<dbReference type="Proteomes" id="UP000271925">
    <property type="component" value="Unassembled WGS sequence"/>
</dbReference>